<keyword evidence="1" id="KW-0723">Serine/threonine-protein kinase</keyword>
<keyword evidence="1" id="KW-0808">Transferase</keyword>
<dbReference type="AlphaFoldDB" id="A0A379GD02"/>
<name>A0A379GD02_PROMI</name>
<accession>A0A379GD02</accession>
<evidence type="ECO:0000313" key="2">
    <source>
        <dbReference type="Proteomes" id="UP000254191"/>
    </source>
</evidence>
<dbReference type="GO" id="GO:0004674">
    <property type="term" value="F:protein serine/threonine kinase activity"/>
    <property type="evidence" value="ECO:0007669"/>
    <property type="project" value="UniProtKB-KW"/>
</dbReference>
<reference evidence="1 2" key="1">
    <citation type="submission" date="2018-06" db="EMBL/GenBank/DDBJ databases">
        <authorList>
            <consortium name="Pathogen Informatics"/>
            <person name="Doyle S."/>
        </authorList>
    </citation>
    <scope>NUCLEOTIDE SEQUENCE [LARGE SCALE GENOMIC DNA]</scope>
    <source>
        <strain evidence="1 2">NCTC11938</strain>
    </source>
</reference>
<organism evidence="1 2">
    <name type="scientific">Proteus mirabilis</name>
    <dbReference type="NCBI Taxonomy" id="584"/>
    <lineage>
        <taxon>Bacteria</taxon>
        <taxon>Pseudomonadati</taxon>
        <taxon>Pseudomonadota</taxon>
        <taxon>Gammaproteobacteria</taxon>
        <taxon>Enterobacterales</taxon>
        <taxon>Morganellaceae</taxon>
        <taxon>Proteus</taxon>
    </lineage>
</organism>
<keyword evidence="1" id="KW-0418">Kinase</keyword>
<gene>
    <name evidence="1" type="primary">rdoA_3</name>
    <name evidence="1" type="ORF">NCTC11938_03194</name>
</gene>
<protein>
    <submittedName>
        <fullName evidence="1">Serine/threonine protein kinase</fullName>
    </submittedName>
</protein>
<proteinExistence type="predicted"/>
<dbReference type="EMBL" id="UGTS01000005">
    <property type="protein sequence ID" value="SUC38904.1"/>
    <property type="molecule type" value="Genomic_DNA"/>
</dbReference>
<dbReference type="Proteomes" id="UP000254191">
    <property type="component" value="Unassembled WGS sequence"/>
</dbReference>
<sequence>MAISASFNFQGLSPDSIWDALINIGFILIQG</sequence>
<evidence type="ECO:0000313" key="1">
    <source>
        <dbReference type="EMBL" id="SUC38904.1"/>
    </source>
</evidence>